<evidence type="ECO:0000256" key="1">
    <source>
        <dbReference type="SAM" id="MobiDB-lite"/>
    </source>
</evidence>
<organism evidence="2 3">
    <name type="scientific">Pseudomonas oryzihabitans</name>
    <dbReference type="NCBI Taxonomy" id="47885"/>
    <lineage>
        <taxon>Bacteria</taxon>
        <taxon>Pseudomonadati</taxon>
        <taxon>Pseudomonadota</taxon>
        <taxon>Gammaproteobacteria</taxon>
        <taxon>Pseudomonadales</taxon>
        <taxon>Pseudomonadaceae</taxon>
        <taxon>Pseudomonas</taxon>
    </lineage>
</organism>
<feature type="region of interest" description="Disordered" evidence="1">
    <location>
        <begin position="85"/>
        <end position="109"/>
    </location>
</feature>
<accession>A0AAJ2BE06</accession>
<proteinExistence type="predicted"/>
<name>A0AAJ2BE06_9PSED</name>
<feature type="compositionally biased region" description="Basic and acidic residues" evidence="1">
    <location>
        <begin position="93"/>
        <end position="108"/>
    </location>
</feature>
<evidence type="ECO:0000313" key="3">
    <source>
        <dbReference type="Proteomes" id="UP001268036"/>
    </source>
</evidence>
<evidence type="ECO:0000313" key="2">
    <source>
        <dbReference type="EMBL" id="MDR6232531.1"/>
    </source>
</evidence>
<dbReference type="Proteomes" id="UP001268036">
    <property type="component" value="Unassembled WGS sequence"/>
</dbReference>
<dbReference type="EMBL" id="JAVJAF010000001">
    <property type="protein sequence ID" value="MDR6232531.1"/>
    <property type="molecule type" value="Genomic_DNA"/>
</dbReference>
<gene>
    <name evidence="2" type="ORF">QE440_000272</name>
</gene>
<dbReference type="AlphaFoldDB" id="A0AAJ2BE06"/>
<protein>
    <submittedName>
        <fullName evidence="2">Uncharacterized protein</fullName>
    </submittedName>
</protein>
<comment type="caution">
    <text evidence="2">The sequence shown here is derived from an EMBL/GenBank/DDBJ whole genome shotgun (WGS) entry which is preliminary data.</text>
</comment>
<reference evidence="2" key="1">
    <citation type="submission" date="2023-08" db="EMBL/GenBank/DDBJ databases">
        <title>Functional and genomic diversity of the sorghum phyllosphere microbiome.</title>
        <authorList>
            <person name="Shade A."/>
        </authorList>
    </citation>
    <scope>NUCLEOTIDE SEQUENCE</scope>
    <source>
        <strain evidence="2">SORGH_AS_0201</strain>
    </source>
</reference>
<sequence>MLRKVPWKRSAGDARVGLAAIVLARHGGHVSYQAAQGQHHALHGGHQTGVVPLAQTQVVGQIACRHPIGHGRDRGRLAAQLTQQIAGDEETEQTDRQQGGERNADGHQDSLVAGMGSDLSFIDTQFLVKGSMGIQDITHVIDDFSILIEDAFDLFVLARSRQGYHPLRELVQSGDGSTVVIQHASVSIVGHPCFIGLECFLSKILGLTQLLLGLLGSDLAVRRQMTIDVGDDIGRMSIYRVDAKDRGYGAIVTVVGPFVDLVQLEVAQPGEQEDAQQRGENQ</sequence>